<name>A0AA36M0X9_CYLNA</name>
<feature type="chain" id="PRO_5041286386" evidence="1">
    <location>
        <begin position="20"/>
        <end position="496"/>
    </location>
</feature>
<dbReference type="EMBL" id="CATQJL010000112">
    <property type="protein sequence ID" value="CAJ0594216.1"/>
    <property type="molecule type" value="Genomic_DNA"/>
</dbReference>
<keyword evidence="1" id="KW-0732">Signal</keyword>
<evidence type="ECO:0000313" key="2">
    <source>
        <dbReference type="EMBL" id="CAJ0594216.1"/>
    </source>
</evidence>
<gene>
    <name evidence="2" type="ORF">CYNAS_LOCUS6199</name>
</gene>
<dbReference type="AlphaFoldDB" id="A0AA36M0X9"/>
<reference evidence="2" key="1">
    <citation type="submission" date="2023-07" db="EMBL/GenBank/DDBJ databases">
        <authorList>
            <consortium name="CYATHOMIX"/>
        </authorList>
    </citation>
    <scope>NUCLEOTIDE SEQUENCE</scope>
    <source>
        <strain evidence="2">N/A</strain>
    </source>
</reference>
<sequence>MWFTLWSCILFALACEVQATTTIESGMRTTPPPPPPAENRTSVKNAADFFPFQLNGDVNLMTDLAPDTEIVSYNKPGFATLYREFSGSFIIPLHPSCVAVYLCFVKREIVEPTATGIKKLELMELCKTSLRFMPMEQMIYEYKEGIFTRSHEYVLSYAYFRVKDTQGDITTYTLEVFDGFDYEDLAEQTRKTVTVQADSSNYVFILSNSQYCHAQALRERAEPMSAEKLKIEPELGSQLADYYTYDVDNTPKQLEAPYLITNIYKGSTYKNKEGYPDSTLLPRVDKVTYASEEDDCCPDQVEFGDFVPQDGWYDTTPHPIANEYALHQLNTPKCKEAFNVTSPLQAVVLEVDEECLWVQLCFDRKVSATSSVWCAESNKLSLLFVHDVFIPTDSDQAINFGIDRHLITKLRINFMWKRAGIMLEYGFTSPSYPMFSHSMHLDSYERVGFDPSQMMIHIIKHQQCRARIVTANGDIYGSPVYQCTVVSSCKCVKYEK</sequence>
<accession>A0AA36M0X9</accession>
<protein>
    <submittedName>
        <fullName evidence="2">Uncharacterized protein</fullName>
    </submittedName>
</protein>
<feature type="signal peptide" evidence="1">
    <location>
        <begin position="1"/>
        <end position="19"/>
    </location>
</feature>
<proteinExistence type="predicted"/>
<comment type="caution">
    <text evidence="2">The sequence shown here is derived from an EMBL/GenBank/DDBJ whole genome shotgun (WGS) entry which is preliminary data.</text>
</comment>
<evidence type="ECO:0000256" key="1">
    <source>
        <dbReference type="SAM" id="SignalP"/>
    </source>
</evidence>
<dbReference type="Proteomes" id="UP001176961">
    <property type="component" value="Unassembled WGS sequence"/>
</dbReference>
<evidence type="ECO:0000313" key="3">
    <source>
        <dbReference type="Proteomes" id="UP001176961"/>
    </source>
</evidence>
<organism evidence="2 3">
    <name type="scientific">Cylicocyclus nassatus</name>
    <name type="common">Nematode worm</name>
    <dbReference type="NCBI Taxonomy" id="53992"/>
    <lineage>
        <taxon>Eukaryota</taxon>
        <taxon>Metazoa</taxon>
        <taxon>Ecdysozoa</taxon>
        <taxon>Nematoda</taxon>
        <taxon>Chromadorea</taxon>
        <taxon>Rhabditida</taxon>
        <taxon>Rhabditina</taxon>
        <taxon>Rhabditomorpha</taxon>
        <taxon>Strongyloidea</taxon>
        <taxon>Strongylidae</taxon>
        <taxon>Cylicocyclus</taxon>
    </lineage>
</organism>
<keyword evidence="3" id="KW-1185">Reference proteome</keyword>